<dbReference type="Pfam" id="PF07833">
    <property type="entry name" value="Cu_amine_oxidN1"/>
    <property type="match status" value="1"/>
</dbReference>
<dbReference type="RefSeq" id="WP_343186012.1">
    <property type="nucleotide sequence ID" value="NZ_JBCITM010000008.1"/>
</dbReference>
<proteinExistence type="predicted"/>
<sequence>MKRKWFKKGLTGFVLMGLILMAMTLSASADTQAIEGLWERSDGQVLRITGSEGFFHEINNSAWRNYPVTVGDQQLRNIVSNGENEWVLDSLGYFQQAGNRLVAWSETATLTLREDNQSIVINSITVHPFTQKTQRGTTMYQRLGDEQAPVEEDPIPPVAEPFEEEPQPAQPVIEPVEEEVVQPVQIVTEPGDSNSEVFDSGVRMGWSRTANALGYRVFRSTSRDDLGISVTDFYITATRFVDVNVEPETEYHYTVLPVLAEARPLEGIEERLGDAIAKFSRRTGTKITHVGSEKSFIILQLDNPIMIVNGVNQEIDPGRGTTPIIIAGRSMVPIRAIVEAMGGNVGWEGSESRISLNARSQVVEMWLNKNEVRRNGASARMDVAPVSQGGRTFVPVRFASENLDAKADWINSTREIVIVYTR</sequence>
<dbReference type="InterPro" id="IPR036116">
    <property type="entry name" value="FN3_sf"/>
</dbReference>
<evidence type="ECO:0000313" key="3">
    <source>
        <dbReference type="EMBL" id="MEN1760693.1"/>
    </source>
</evidence>
<evidence type="ECO:0000259" key="2">
    <source>
        <dbReference type="Pfam" id="PF07833"/>
    </source>
</evidence>
<dbReference type="Gene3D" id="2.60.40.10">
    <property type="entry name" value="Immunoglobulins"/>
    <property type="match status" value="1"/>
</dbReference>
<dbReference type="InterPro" id="IPR036582">
    <property type="entry name" value="Mao_N_sf"/>
</dbReference>
<dbReference type="InterPro" id="IPR013783">
    <property type="entry name" value="Ig-like_fold"/>
</dbReference>
<feature type="chain" id="PRO_5045963502" evidence="1">
    <location>
        <begin position="30"/>
        <end position="422"/>
    </location>
</feature>
<evidence type="ECO:0000256" key="1">
    <source>
        <dbReference type="SAM" id="SignalP"/>
    </source>
</evidence>
<dbReference type="Proteomes" id="UP001407405">
    <property type="component" value="Unassembled WGS sequence"/>
</dbReference>
<reference evidence="3 4" key="1">
    <citation type="submission" date="2024-04" db="EMBL/GenBank/DDBJ databases">
        <title>Genome sequencing and metabolic network reconstruction of aminoacids and betaine degradation by Anoxynatronum sibiricum.</title>
        <authorList>
            <person name="Detkova E.N."/>
            <person name="Boltjanskaja Y.V."/>
            <person name="Mardanov A.V."/>
            <person name="Kevbrin V."/>
        </authorList>
    </citation>
    <scope>NUCLEOTIDE SEQUENCE [LARGE SCALE GENOMIC DNA]</scope>
    <source>
        <strain evidence="3 4">Z-7981</strain>
    </source>
</reference>
<accession>A0ABU9VU43</accession>
<dbReference type="InterPro" id="IPR012854">
    <property type="entry name" value="Cu_amine_oxidase-like_N"/>
</dbReference>
<protein>
    <submittedName>
        <fullName evidence="3">Copper amine oxidase N-terminal domain-containing protein</fullName>
    </submittedName>
</protein>
<keyword evidence="4" id="KW-1185">Reference proteome</keyword>
<dbReference type="EMBL" id="JBCITM010000008">
    <property type="protein sequence ID" value="MEN1760693.1"/>
    <property type="molecule type" value="Genomic_DNA"/>
</dbReference>
<dbReference type="SUPFAM" id="SSF49265">
    <property type="entry name" value="Fibronectin type III"/>
    <property type="match status" value="1"/>
</dbReference>
<feature type="signal peptide" evidence="1">
    <location>
        <begin position="1"/>
        <end position="29"/>
    </location>
</feature>
<evidence type="ECO:0000313" key="4">
    <source>
        <dbReference type="Proteomes" id="UP001407405"/>
    </source>
</evidence>
<comment type="caution">
    <text evidence="3">The sequence shown here is derived from an EMBL/GenBank/DDBJ whole genome shotgun (WGS) entry which is preliminary data.</text>
</comment>
<feature type="domain" description="Copper amine oxidase-like N-terminal" evidence="2">
    <location>
        <begin position="322"/>
        <end position="418"/>
    </location>
</feature>
<dbReference type="SUPFAM" id="SSF55383">
    <property type="entry name" value="Copper amine oxidase, domain N"/>
    <property type="match status" value="1"/>
</dbReference>
<dbReference type="Gene3D" id="3.30.457.10">
    <property type="entry name" value="Copper amine oxidase-like, N-terminal domain"/>
    <property type="match status" value="1"/>
</dbReference>
<organism evidence="3 4">
    <name type="scientific">Anoxynatronum sibiricum</name>
    <dbReference type="NCBI Taxonomy" id="210623"/>
    <lineage>
        <taxon>Bacteria</taxon>
        <taxon>Bacillati</taxon>
        <taxon>Bacillota</taxon>
        <taxon>Clostridia</taxon>
        <taxon>Eubacteriales</taxon>
        <taxon>Clostridiaceae</taxon>
        <taxon>Anoxynatronum</taxon>
    </lineage>
</organism>
<keyword evidence="1" id="KW-0732">Signal</keyword>
<name>A0ABU9VU43_9CLOT</name>
<gene>
    <name evidence="3" type="ORF">AAIG11_09425</name>
</gene>